<sequence>MKQNGIRAKIVGTGSFVPDVAVKNKELTDIIGIKDAEWIYKNLGIEERRFSATLDKMTGQVVTRNITDIDLAHEAAIRAIQDARLSPEQINGLWYVSCTQNPEKHHHFSQAAIELHDRLGLGVDAFANEIDSGCGGVMQAIGISNDMIKGDDKANILIVASNQPSWFIDRELYVATHNWLSIYIFGDGAGAVLLQKAEKTNKGIVSSYYGADGSNPLMYYRYKDRGNHPVYEIDAKAVKDLFPVLMKRSLSGLRKKYRFELDEIKRFYFHQANRWILEGFAEFLEIPLERVAINVDKYGNLSAASTLVLLDEDIKEGRVKKGDLLLFCAVGAGAQYGAFLVRL</sequence>
<dbReference type="InterPro" id="IPR013751">
    <property type="entry name" value="ACP_syn_III_N"/>
</dbReference>
<dbReference type="SUPFAM" id="SSF53901">
    <property type="entry name" value="Thiolase-like"/>
    <property type="match status" value="1"/>
</dbReference>
<dbReference type="GO" id="GO:0004315">
    <property type="term" value="F:3-oxoacyl-[acyl-carrier-protein] synthase activity"/>
    <property type="evidence" value="ECO:0007669"/>
    <property type="project" value="InterPro"/>
</dbReference>
<dbReference type="Pfam" id="PF08541">
    <property type="entry name" value="ACP_syn_III_C"/>
    <property type="match status" value="1"/>
</dbReference>
<dbReference type="PANTHER" id="PTHR34069:SF2">
    <property type="entry name" value="BETA-KETOACYL-[ACYL-CARRIER-PROTEIN] SYNTHASE III"/>
    <property type="match status" value="1"/>
</dbReference>
<dbReference type="PANTHER" id="PTHR34069">
    <property type="entry name" value="3-OXOACYL-[ACYL-CARRIER-PROTEIN] SYNTHASE 3"/>
    <property type="match status" value="1"/>
</dbReference>
<evidence type="ECO:0000259" key="3">
    <source>
        <dbReference type="Pfam" id="PF08541"/>
    </source>
</evidence>
<keyword evidence="1" id="KW-0808">Transferase</keyword>
<proteinExistence type="predicted"/>
<reference evidence="5 6" key="1">
    <citation type="journal article" date="2016" name="Nat. Commun.">
        <title>Thousands of microbial genomes shed light on interconnected biogeochemical processes in an aquifer system.</title>
        <authorList>
            <person name="Anantharaman K."/>
            <person name="Brown C.T."/>
            <person name="Hug L.A."/>
            <person name="Sharon I."/>
            <person name="Castelle C.J."/>
            <person name="Probst A.J."/>
            <person name="Thomas B.C."/>
            <person name="Singh A."/>
            <person name="Wilkins M.J."/>
            <person name="Karaoz U."/>
            <person name="Brodie E.L."/>
            <person name="Williams K.H."/>
            <person name="Hubbard S.S."/>
            <person name="Banfield J.F."/>
        </authorList>
    </citation>
    <scope>NUCLEOTIDE SEQUENCE [LARGE SCALE GENOMIC DNA]</scope>
</reference>
<evidence type="ECO:0000313" key="5">
    <source>
        <dbReference type="EMBL" id="OGC48034.1"/>
    </source>
</evidence>
<dbReference type="Pfam" id="PF08545">
    <property type="entry name" value="ACP_syn_III"/>
    <property type="match status" value="1"/>
</dbReference>
<evidence type="ECO:0000313" key="6">
    <source>
        <dbReference type="Proteomes" id="UP000176444"/>
    </source>
</evidence>
<protein>
    <recommendedName>
        <fullName evidence="7">3-oxoacyl-ACP synthase</fullName>
    </recommendedName>
</protein>
<accession>A0A1F4USV0</accession>
<dbReference type="AlphaFoldDB" id="A0A1F4USV0"/>
<evidence type="ECO:0000256" key="2">
    <source>
        <dbReference type="ARBA" id="ARBA00023315"/>
    </source>
</evidence>
<evidence type="ECO:0000259" key="4">
    <source>
        <dbReference type="Pfam" id="PF08545"/>
    </source>
</evidence>
<dbReference type="EMBL" id="MEUX01000003">
    <property type="protein sequence ID" value="OGC48034.1"/>
    <property type="molecule type" value="Genomic_DNA"/>
</dbReference>
<dbReference type="InterPro" id="IPR016039">
    <property type="entry name" value="Thiolase-like"/>
</dbReference>
<dbReference type="InterPro" id="IPR013747">
    <property type="entry name" value="ACP_syn_III_C"/>
</dbReference>
<name>A0A1F4USV0_UNCKA</name>
<feature type="domain" description="Beta-ketoacyl-[acyl-carrier-protein] synthase III N-terminal" evidence="4">
    <location>
        <begin position="130"/>
        <end position="213"/>
    </location>
</feature>
<dbReference type="GO" id="GO:0044550">
    <property type="term" value="P:secondary metabolite biosynthetic process"/>
    <property type="evidence" value="ECO:0007669"/>
    <property type="project" value="TreeGrafter"/>
</dbReference>
<dbReference type="Gene3D" id="3.40.47.10">
    <property type="match status" value="1"/>
</dbReference>
<keyword evidence="2" id="KW-0012">Acyltransferase</keyword>
<dbReference type="Proteomes" id="UP000176444">
    <property type="component" value="Unassembled WGS sequence"/>
</dbReference>
<evidence type="ECO:0000256" key="1">
    <source>
        <dbReference type="ARBA" id="ARBA00022679"/>
    </source>
</evidence>
<evidence type="ECO:0008006" key="7">
    <source>
        <dbReference type="Google" id="ProtNLM"/>
    </source>
</evidence>
<dbReference type="CDD" id="cd00830">
    <property type="entry name" value="KAS_III"/>
    <property type="match status" value="1"/>
</dbReference>
<feature type="domain" description="Beta-ketoacyl-[acyl-carrier-protein] synthase III C-terminal" evidence="3">
    <location>
        <begin position="258"/>
        <end position="342"/>
    </location>
</feature>
<gene>
    <name evidence="5" type="ORF">A2713_00770</name>
</gene>
<organism evidence="5 6">
    <name type="scientific">candidate division WWE3 bacterium RIFCSPHIGHO2_01_FULL_35_17</name>
    <dbReference type="NCBI Taxonomy" id="1802614"/>
    <lineage>
        <taxon>Bacteria</taxon>
        <taxon>Katanobacteria</taxon>
    </lineage>
</organism>
<dbReference type="GO" id="GO:0006633">
    <property type="term" value="P:fatty acid biosynthetic process"/>
    <property type="evidence" value="ECO:0007669"/>
    <property type="project" value="InterPro"/>
</dbReference>
<comment type="caution">
    <text evidence="5">The sequence shown here is derived from an EMBL/GenBank/DDBJ whole genome shotgun (WGS) entry which is preliminary data.</text>
</comment>